<dbReference type="EMBL" id="GL348717">
    <property type="protein sequence ID" value="EFH51972.1"/>
    <property type="molecule type" value="Genomic_DNA"/>
</dbReference>
<keyword evidence="1" id="KW-0812">Transmembrane</keyword>
<evidence type="ECO:0000313" key="3">
    <source>
        <dbReference type="Proteomes" id="UP000008694"/>
    </source>
</evidence>
<evidence type="ECO:0000256" key="1">
    <source>
        <dbReference type="SAM" id="Phobius"/>
    </source>
</evidence>
<name>D7LNL3_ARALL</name>
<accession>D7LNL3</accession>
<dbReference type="Gramene" id="Al_scaffold_0005_1263">
    <property type="protein sequence ID" value="Al_scaffold_0005_1263"/>
    <property type="gene ID" value="Al_scaffold_0005_1263"/>
</dbReference>
<sequence>MSIHNSSNMNHPNIVYHNIHNFTSENSVHYADTSGVFSNNITRHHGLVLPAATIIEFILLASFQAKDMTENRHLMVNQNRSIIVRPPMPQQQPHP</sequence>
<feature type="transmembrane region" description="Helical" evidence="1">
    <location>
        <begin position="47"/>
        <end position="65"/>
    </location>
</feature>
<dbReference type="Proteomes" id="UP000008694">
    <property type="component" value="Unassembled WGS sequence"/>
</dbReference>
<keyword evidence="1" id="KW-0472">Membrane</keyword>
<dbReference type="STRING" id="81972.D7LNL3"/>
<gene>
    <name evidence="2" type="ORF">ARALYDRAFT_665228</name>
</gene>
<proteinExistence type="predicted"/>
<organism evidence="3">
    <name type="scientific">Arabidopsis lyrata subsp. lyrata</name>
    <name type="common">Lyre-leaved rock-cress</name>
    <dbReference type="NCBI Taxonomy" id="81972"/>
    <lineage>
        <taxon>Eukaryota</taxon>
        <taxon>Viridiplantae</taxon>
        <taxon>Streptophyta</taxon>
        <taxon>Embryophyta</taxon>
        <taxon>Tracheophyta</taxon>
        <taxon>Spermatophyta</taxon>
        <taxon>Magnoliopsida</taxon>
        <taxon>eudicotyledons</taxon>
        <taxon>Gunneridae</taxon>
        <taxon>Pentapetalae</taxon>
        <taxon>rosids</taxon>
        <taxon>malvids</taxon>
        <taxon>Brassicales</taxon>
        <taxon>Brassicaceae</taxon>
        <taxon>Camelineae</taxon>
        <taxon>Arabidopsis</taxon>
    </lineage>
</organism>
<evidence type="ECO:0000313" key="2">
    <source>
        <dbReference type="EMBL" id="EFH51972.1"/>
    </source>
</evidence>
<dbReference type="AlphaFoldDB" id="D7LNL3"/>
<keyword evidence="3" id="KW-1185">Reference proteome</keyword>
<keyword evidence="1" id="KW-1133">Transmembrane helix</keyword>
<protein>
    <submittedName>
        <fullName evidence="2">Predicted protein</fullName>
    </submittedName>
</protein>
<dbReference type="HOGENOM" id="CLU_166375_0_0_1"/>
<reference evidence="3" key="1">
    <citation type="journal article" date="2011" name="Nat. Genet.">
        <title>The Arabidopsis lyrata genome sequence and the basis of rapid genome size change.</title>
        <authorList>
            <person name="Hu T.T."/>
            <person name="Pattyn P."/>
            <person name="Bakker E.G."/>
            <person name="Cao J."/>
            <person name="Cheng J.-F."/>
            <person name="Clark R.M."/>
            <person name="Fahlgren N."/>
            <person name="Fawcett J.A."/>
            <person name="Grimwood J."/>
            <person name="Gundlach H."/>
            <person name="Haberer G."/>
            <person name="Hollister J.D."/>
            <person name="Ossowski S."/>
            <person name="Ottilar R.P."/>
            <person name="Salamov A.A."/>
            <person name="Schneeberger K."/>
            <person name="Spannagl M."/>
            <person name="Wang X."/>
            <person name="Yang L."/>
            <person name="Nasrallah M.E."/>
            <person name="Bergelson J."/>
            <person name="Carrington J.C."/>
            <person name="Gaut B.S."/>
            <person name="Schmutz J."/>
            <person name="Mayer K.F.X."/>
            <person name="Van de Peer Y."/>
            <person name="Grigoriev I.V."/>
            <person name="Nordborg M."/>
            <person name="Weigel D."/>
            <person name="Guo Y.-L."/>
        </authorList>
    </citation>
    <scope>NUCLEOTIDE SEQUENCE [LARGE SCALE GENOMIC DNA]</scope>
    <source>
        <strain evidence="3">cv. MN47</strain>
    </source>
</reference>